<gene>
    <name evidence="2" type="ORF">LX15_001035</name>
</gene>
<sequence length="234" mass="25638">MSPDETGRPRDDLPATTEPDEIRRPGRHRARPRAPSAPAAVRPPRAACPPATLEADGAGRPGTGYPSAVTTPEDADLRTIERLDDLAELVSGPDRGEGLYLRWSRGPTADLAGSDDQSSRDGLTGVPLPGLSANPLRVEEWWGDRSRRLWVARRLHDYRHLRHQRGPGVRPWVLRAEERGRGPDNEPLVVCREPVAWVAESVLADCDRVVAEQQADDWGPLDRSGEEGRAGRAG</sequence>
<reference evidence="2 3" key="1">
    <citation type="submission" date="2022-06" db="EMBL/GenBank/DDBJ databases">
        <title>Genomic Encyclopedia of Archaeal and Bacterial Type Strains, Phase II (KMG-II): from individual species to whole genera.</title>
        <authorList>
            <person name="Goeker M."/>
        </authorList>
    </citation>
    <scope>NUCLEOTIDE SEQUENCE [LARGE SCALE GENOMIC DNA]</scope>
    <source>
        <strain evidence="2 3">DSM 40477</strain>
    </source>
</reference>
<evidence type="ECO:0000313" key="2">
    <source>
        <dbReference type="EMBL" id="MCP2257350.1"/>
    </source>
</evidence>
<name>A0ABT1HPB0_STRSD</name>
<evidence type="ECO:0000313" key="3">
    <source>
        <dbReference type="Proteomes" id="UP001205311"/>
    </source>
</evidence>
<keyword evidence="3" id="KW-1185">Reference proteome</keyword>
<evidence type="ECO:0000256" key="1">
    <source>
        <dbReference type="SAM" id="MobiDB-lite"/>
    </source>
</evidence>
<dbReference type="EMBL" id="JAMTCP010000003">
    <property type="protein sequence ID" value="MCP2257350.1"/>
    <property type="molecule type" value="Genomic_DNA"/>
</dbReference>
<organism evidence="2 3">
    <name type="scientific">Streptoalloteichus tenebrarius (strain ATCC 17920 / DSM 40477 / JCM 4838 / CBS 697.72 / NBRC 16177 / NCIMB 11028 / NRRL B-12390 / A12253. 1 / ISP 5477)</name>
    <name type="common">Streptomyces tenebrarius</name>
    <dbReference type="NCBI Taxonomy" id="1933"/>
    <lineage>
        <taxon>Bacteria</taxon>
        <taxon>Bacillati</taxon>
        <taxon>Actinomycetota</taxon>
        <taxon>Actinomycetes</taxon>
        <taxon>Pseudonocardiales</taxon>
        <taxon>Pseudonocardiaceae</taxon>
        <taxon>Streptoalloteichus</taxon>
    </lineage>
</organism>
<dbReference type="Pfam" id="PF19593">
    <property type="entry name" value="DUF6098"/>
    <property type="match status" value="1"/>
</dbReference>
<comment type="caution">
    <text evidence="2">The sequence shown here is derived from an EMBL/GenBank/DDBJ whole genome shotgun (WGS) entry which is preliminary data.</text>
</comment>
<feature type="compositionally biased region" description="Basic and acidic residues" evidence="1">
    <location>
        <begin position="1"/>
        <end position="13"/>
    </location>
</feature>
<feature type="region of interest" description="Disordered" evidence="1">
    <location>
        <begin position="214"/>
        <end position="234"/>
    </location>
</feature>
<feature type="compositionally biased region" description="Basic and acidic residues" evidence="1">
    <location>
        <begin position="223"/>
        <end position="234"/>
    </location>
</feature>
<accession>A0ABT1HPB0</accession>
<dbReference type="InterPro" id="IPR046080">
    <property type="entry name" value="DUF6098"/>
</dbReference>
<proteinExistence type="predicted"/>
<dbReference type="Proteomes" id="UP001205311">
    <property type="component" value="Unassembled WGS sequence"/>
</dbReference>
<protein>
    <submittedName>
        <fullName evidence="2">Uncharacterized protein</fullName>
    </submittedName>
</protein>
<feature type="region of interest" description="Disordered" evidence="1">
    <location>
        <begin position="1"/>
        <end position="75"/>
    </location>
</feature>
<feature type="compositionally biased region" description="Low complexity" evidence="1">
    <location>
        <begin position="33"/>
        <end position="51"/>
    </location>
</feature>